<sequence>MSSAKLEAINELIRFDQVCTKDLVLEIPSEIESQVSVVVKIEEAPFTSEKDHPEFTVSVKEELVEDDFIPELDISDPLPIVHCLKPSSCPPMLVVTVALRVPLLP</sequence>
<reference evidence="1" key="1">
    <citation type="submission" date="2023-04" db="EMBL/GenBank/DDBJ databases">
        <authorList>
            <consortium name="ELIXIR-Norway"/>
        </authorList>
    </citation>
    <scope>NUCLEOTIDE SEQUENCE [LARGE SCALE GENOMIC DNA]</scope>
</reference>
<dbReference type="Proteomes" id="UP001176941">
    <property type="component" value="Chromosome 17"/>
</dbReference>
<gene>
    <name evidence="1" type="ORF">MRATA1EN1_LOCUS7545</name>
</gene>
<evidence type="ECO:0000313" key="2">
    <source>
        <dbReference type="Proteomes" id="UP001176941"/>
    </source>
</evidence>
<proteinExistence type="predicted"/>
<keyword evidence="2" id="KW-1185">Reference proteome</keyword>
<dbReference type="EMBL" id="OX459953">
    <property type="protein sequence ID" value="CAI9158583.1"/>
    <property type="molecule type" value="Genomic_DNA"/>
</dbReference>
<name>A0ABN8YDP9_RANTA</name>
<evidence type="ECO:0000313" key="1">
    <source>
        <dbReference type="EMBL" id="CAI9158583.1"/>
    </source>
</evidence>
<organism evidence="1 2">
    <name type="scientific">Rangifer tarandus platyrhynchus</name>
    <name type="common">Svalbard reindeer</name>
    <dbReference type="NCBI Taxonomy" id="3082113"/>
    <lineage>
        <taxon>Eukaryota</taxon>
        <taxon>Metazoa</taxon>
        <taxon>Chordata</taxon>
        <taxon>Craniata</taxon>
        <taxon>Vertebrata</taxon>
        <taxon>Euteleostomi</taxon>
        <taxon>Mammalia</taxon>
        <taxon>Eutheria</taxon>
        <taxon>Laurasiatheria</taxon>
        <taxon>Artiodactyla</taxon>
        <taxon>Ruminantia</taxon>
        <taxon>Pecora</taxon>
        <taxon>Cervidae</taxon>
        <taxon>Odocoileinae</taxon>
        <taxon>Rangifer</taxon>
    </lineage>
</organism>
<protein>
    <submittedName>
        <fullName evidence="1">Uncharacterized protein</fullName>
    </submittedName>
</protein>
<accession>A0ABN8YDP9</accession>